<evidence type="ECO:0000313" key="6">
    <source>
        <dbReference type="EMBL" id="KAH3789378.1"/>
    </source>
</evidence>
<dbReference type="AlphaFoldDB" id="A0A9D4IYW4"/>
<evidence type="ECO:0000256" key="3">
    <source>
        <dbReference type="ARBA" id="ARBA00022525"/>
    </source>
</evidence>
<evidence type="ECO:0000313" key="7">
    <source>
        <dbReference type="Proteomes" id="UP000828390"/>
    </source>
</evidence>
<dbReference type="InterPro" id="IPR038456">
    <property type="entry name" value="Macin_sf"/>
</dbReference>
<dbReference type="GO" id="GO:0006952">
    <property type="term" value="P:defense response"/>
    <property type="evidence" value="ECO:0007669"/>
    <property type="project" value="InterPro"/>
</dbReference>
<evidence type="ECO:0000256" key="4">
    <source>
        <dbReference type="ARBA" id="ARBA00023157"/>
    </source>
</evidence>
<feature type="chain" id="PRO_5039132669" evidence="5">
    <location>
        <begin position="25"/>
        <end position="89"/>
    </location>
</feature>
<comment type="subcellular location">
    <subcellularLocation>
        <location evidence="1">Secreted</location>
    </subcellularLocation>
</comment>
<dbReference type="Pfam" id="PF14865">
    <property type="entry name" value="Macin"/>
    <property type="match status" value="1"/>
</dbReference>
<organism evidence="6 7">
    <name type="scientific">Dreissena polymorpha</name>
    <name type="common">Zebra mussel</name>
    <name type="synonym">Mytilus polymorpha</name>
    <dbReference type="NCBI Taxonomy" id="45954"/>
    <lineage>
        <taxon>Eukaryota</taxon>
        <taxon>Metazoa</taxon>
        <taxon>Spiralia</taxon>
        <taxon>Lophotrochozoa</taxon>
        <taxon>Mollusca</taxon>
        <taxon>Bivalvia</taxon>
        <taxon>Autobranchia</taxon>
        <taxon>Heteroconchia</taxon>
        <taxon>Euheterodonta</taxon>
        <taxon>Imparidentia</taxon>
        <taxon>Neoheterodontei</taxon>
        <taxon>Myida</taxon>
        <taxon>Dreissenoidea</taxon>
        <taxon>Dreissenidae</taxon>
        <taxon>Dreissena</taxon>
    </lineage>
</organism>
<evidence type="ECO:0000256" key="1">
    <source>
        <dbReference type="ARBA" id="ARBA00004613"/>
    </source>
</evidence>
<protein>
    <submittedName>
        <fullName evidence="6">Uncharacterized protein</fullName>
    </submittedName>
</protein>
<keyword evidence="4" id="KW-1015">Disulfide bond</keyword>
<dbReference type="EMBL" id="JAIWYP010000008">
    <property type="protein sequence ID" value="KAH3789378.1"/>
    <property type="molecule type" value="Genomic_DNA"/>
</dbReference>
<proteinExistence type="inferred from homology"/>
<evidence type="ECO:0000256" key="5">
    <source>
        <dbReference type="SAM" id="SignalP"/>
    </source>
</evidence>
<evidence type="ECO:0000256" key="2">
    <source>
        <dbReference type="ARBA" id="ARBA00010366"/>
    </source>
</evidence>
<dbReference type="Gene3D" id="3.30.30.100">
    <property type="match status" value="1"/>
</dbReference>
<comment type="caution">
    <text evidence="6">The sequence shown here is derived from an EMBL/GenBank/DDBJ whole genome shotgun (WGS) entry which is preliminary data.</text>
</comment>
<dbReference type="Proteomes" id="UP000828390">
    <property type="component" value="Unassembled WGS sequence"/>
</dbReference>
<dbReference type="InterPro" id="IPR029230">
    <property type="entry name" value="Macin"/>
</dbReference>
<accession>A0A9D4IYW4</accession>
<sequence>MVRIIAYVVVLVILASQQIKTTEALQYIGNCYETWSRCSTWSNFFTGWLWQNCNDRCKSLNNRNKGGKCVLVKSNCPLSAKAYQCQCFT</sequence>
<name>A0A9D4IYW4_DREPO</name>
<dbReference type="GO" id="GO:0005576">
    <property type="term" value="C:extracellular region"/>
    <property type="evidence" value="ECO:0007669"/>
    <property type="project" value="UniProtKB-SubCell"/>
</dbReference>
<reference evidence="6" key="2">
    <citation type="submission" date="2020-11" db="EMBL/GenBank/DDBJ databases">
        <authorList>
            <person name="McCartney M.A."/>
            <person name="Auch B."/>
            <person name="Kono T."/>
            <person name="Mallez S."/>
            <person name="Becker A."/>
            <person name="Gohl D.M."/>
            <person name="Silverstein K.A.T."/>
            <person name="Koren S."/>
            <person name="Bechman K.B."/>
            <person name="Herman A."/>
            <person name="Abrahante J.E."/>
            <person name="Garbe J."/>
        </authorList>
    </citation>
    <scope>NUCLEOTIDE SEQUENCE</scope>
    <source>
        <strain evidence="6">Duluth1</strain>
        <tissue evidence="6">Whole animal</tissue>
    </source>
</reference>
<keyword evidence="5" id="KW-0732">Signal</keyword>
<keyword evidence="7" id="KW-1185">Reference proteome</keyword>
<comment type="similarity">
    <text evidence="2">Belongs to the macin family.</text>
</comment>
<feature type="signal peptide" evidence="5">
    <location>
        <begin position="1"/>
        <end position="24"/>
    </location>
</feature>
<reference evidence="6" key="1">
    <citation type="journal article" date="2019" name="bioRxiv">
        <title>The Genome of the Zebra Mussel, Dreissena polymorpha: A Resource for Invasive Species Research.</title>
        <authorList>
            <person name="McCartney M.A."/>
            <person name="Auch B."/>
            <person name="Kono T."/>
            <person name="Mallez S."/>
            <person name="Zhang Y."/>
            <person name="Obille A."/>
            <person name="Becker A."/>
            <person name="Abrahante J.E."/>
            <person name="Garbe J."/>
            <person name="Badalamenti J.P."/>
            <person name="Herman A."/>
            <person name="Mangelson H."/>
            <person name="Liachko I."/>
            <person name="Sullivan S."/>
            <person name="Sone E.D."/>
            <person name="Koren S."/>
            <person name="Silverstein K.A.T."/>
            <person name="Beckman K.B."/>
            <person name="Gohl D.M."/>
        </authorList>
    </citation>
    <scope>NUCLEOTIDE SEQUENCE</scope>
    <source>
        <strain evidence="6">Duluth1</strain>
        <tissue evidence="6">Whole animal</tissue>
    </source>
</reference>
<keyword evidence="3" id="KW-0964">Secreted</keyword>
<gene>
    <name evidence="6" type="ORF">DPMN_167556</name>
</gene>